<evidence type="ECO:0000313" key="3">
    <source>
        <dbReference type="Proteomes" id="UP000637383"/>
    </source>
</evidence>
<evidence type="ECO:0000313" key="2">
    <source>
        <dbReference type="EMBL" id="MBD2739122.1"/>
    </source>
</evidence>
<dbReference type="Pfam" id="PF08241">
    <property type="entry name" value="Methyltransf_11"/>
    <property type="match status" value="1"/>
</dbReference>
<proteinExistence type="predicted"/>
<evidence type="ECO:0000259" key="1">
    <source>
        <dbReference type="Pfam" id="PF08241"/>
    </source>
</evidence>
<dbReference type="GO" id="GO:0008168">
    <property type="term" value="F:methyltransferase activity"/>
    <property type="evidence" value="ECO:0007669"/>
    <property type="project" value="UniProtKB-KW"/>
</dbReference>
<dbReference type="EMBL" id="JACJTU010000069">
    <property type="protein sequence ID" value="MBD2739122.1"/>
    <property type="molecule type" value="Genomic_DNA"/>
</dbReference>
<dbReference type="PANTHER" id="PTHR43591">
    <property type="entry name" value="METHYLTRANSFERASE"/>
    <property type="match status" value="1"/>
</dbReference>
<dbReference type="CDD" id="cd02440">
    <property type="entry name" value="AdoMet_MTases"/>
    <property type="match status" value="1"/>
</dbReference>
<dbReference type="Gene3D" id="3.40.50.150">
    <property type="entry name" value="Vaccinia Virus protein VP39"/>
    <property type="match status" value="1"/>
</dbReference>
<dbReference type="SUPFAM" id="SSF48695">
    <property type="entry name" value="Multiheme cytochromes"/>
    <property type="match status" value="1"/>
</dbReference>
<keyword evidence="2" id="KW-0808">Transferase</keyword>
<dbReference type="InterPro" id="IPR013216">
    <property type="entry name" value="Methyltransf_11"/>
</dbReference>
<protein>
    <submittedName>
        <fullName evidence="2">Class I SAM-dependent methyltransferase</fullName>
    </submittedName>
</protein>
<gene>
    <name evidence="2" type="ORF">H6H03_35540</name>
</gene>
<feature type="domain" description="Methyltransferase type 11" evidence="1">
    <location>
        <begin position="116"/>
        <end position="214"/>
    </location>
</feature>
<dbReference type="InterPro" id="IPR029063">
    <property type="entry name" value="SAM-dependent_MTases_sf"/>
</dbReference>
<accession>A0ABR8KMJ0</accession>
<comment type="caution">
    <text evidence="2">The sequence shown here is derived from an EMBL/GenBank/DDBJ whole genome shotgun (WGS) entry which is preliminary data.</text>
</comment>
<keyword evidence="2" id="KW-0489">Methyltransferase</keyword>
<keyword evidence="3" id="KW-1185">Reference proteome</keyword>
<dbReference type="InterPro" id="IPR036280">
    <property type="entry name" value="Multihaem_cyt_sf"/>
</dbReference>
<name>A0ABR8KMJ0_9NOSO</name>
<dbReference type="RefSeq" id="WP_190959627.1">
    <property type="nucleotide sequence ID" value="NZ_JACJTU010000069.1"/>
</dbReference>
<dbReference type="PANTHER" id="PTHR43591:SF99">
    <property type="entry name" value="OS06G0646000 PROTEIN"/>
    <property type="match status" value="1"/>
</dbReference>
<dbReference type="Proteomes" id="UP000637383">
    <property type="component" value="Unassembled WGS sequence"/>
</dbReference>
<sequence>MFILKEAIACPLCHQPLAKTPQQCDTCHNYFRNELQKTPSSLIDLTPEALHKQIQGNAIQTKPLRTELFRSPIISFFYERVLPPIWATGLRNLGGIDVEFAQCTEFFGENPGIVADISCGTGIMSRRLALLGKCKQVIAVDYSETMLSQLQQQMKLDGISPSKIVIIRGDVEALPLVSDSIDAIYAGAAMHCWPNAEEGIRNIYRVLRSGGKLFATTFLKPFPSIVFRFFSVDELRHILLTAGFNSDCVQVEARGLYGIIRCIK</sequence>
<organism evidence="2 3">
    <name type="scientific">Nostoc paludosum FACHB-159</name>
    <dbReference type="NCBI Taxonomy" id="2692908"/>
    <lineage>
        <taxon>Bacteria</taxon>
        <taxon>Bacillati</taxon>
        <taxon>Cyanobacteriota</taxon>
        <taxon>Cyanophyceae</taxon>
        <taxon>Nostocales</taxon>
        <taxon>Nostocaceae</taxon>
        <taxon>Nostoc</taxon>
    </lineage>
</organism>
<dbReference type="GO" id="GO:0032259">
    <property type="term" value="P:methylation"/>
    <property type="evidence" value="ECO:0007669"/>
    <property type="project" value="UniProtKB-KW"/>
</dbReference>
<reference evidence="2 3" key="1">
    <citation type="journal article" date="2020" name="ISME J.">
        <title>Comparative genomics reveals insights into cyanobacterial evolution and habitat adaptation.</title>
        <authorList>
            <person name="Chen M.Y."/>
            <person name="Teng W.K."/>
            <person name="Zhao L."/>
            <person name="Hu C.X."/>
            <person name="Zhou Y.K."/>
            <person name="Han B.P."/>
            <person name="Song L.R."/>
            <person name="Shu W.S."/>
        </authorList>
    </citation>
    <scope>NUCLEOTIDE SEQUENCE [LARGE SCALE GENOMIC DNA]</scope>
    <source>
        <strain evidence="2 3">FACHB-159</strain>
    </source>
</reference>
<dbReference type="SUPFAM" id="SSF53335">
    <property type="entry name" value="S-adenosyl-L-methionine-dependent methyltransferases"/>
    <property type="match status" value="1"/>
</dbReference>